<organism evidence="1 2">
    <name type="scientific">Cinchona calisaya</name>
    <dbReference type="NCBI Taxonomy" id="153742"/>
    <lineage>
        <taxon>Eukaryota</taxon>
        <taxon>Viridiplantae</taxon>
        <taxon>Streptophyta</taxon>
        <taxon>Embryophyta</taxon>
        <taxon>Tracheophyta</taxon>
        <taxon>Spermatophyta</taxon>
        <taxon>Magnoliopsida</taxon>
        <taxon>eudicotyledons</taxon>
        <taxon>Gunneridae</taxon>
        <taxon>Pentapetalae</taxon>
        <taxon>asterids</taxon>
        <taxon>lamiids</taxon>
        <taxon>Gentianales</taxon>
        <taxon>Rubiaceae</taxon>
        <taxon>Cinchonoideae</taxon>
        <taxon>Cinchoneae</taxon>
        <taxon>Cinchona</taxon>
    </lineage>
</organism>
<proteinExistence type="predicted"/>
<dbReference type="EMBL" id="JBJUIK010000011">
    <property type="protein sequence ID" value="KAL3512959.1"/>
    <property type="molecule type" value="Genomic_DNA"/>
</dbReference>
<sequence length="329" mass="37978">MSRLFSPLCPSIEYSNLQGFLHSTVPVVPSKLIPRTSIQDTNNGFLEDKDTIEYFTLGDLWRSFDEWSAYGVGIPVVLGPGRSVVQYYAPYLSAIQIYTPTRTSTILRNLNEEDADVEMEFWSDGNESDMLTRSLSNNSSKNTWDITSGDSNFDHESSWPTKNTLGYLYFQYHDVSSPYWRTPIADKIRDFKPNYPGLVSLKSFDLSPASWMSLAWYPVYQIPTKWYVKDLATRFLTYHTLSSCYQDHDRNDVQAICSSEGTEEPKEKLSGQFALPPFGMATYKLQGDVWINQNAYDQEKLNDLQSAADSWLKQLNFHHHDFHFFMTHY</sequence>
<dbReference type="InterPro" id="IPR008507">
    <property type="entry name" value="DUF789"/>
</dbReference>
<dbReference type="AlphaFoldDB" id="A0ABD2Z1F3"/>
<dbReference type="Pfam" id="PF05623">
    <property type="entry name" value="DUF789"/>
    <property type="match status" value="1"/>
</dbReference>
<accession>A0ABD2Z1F3</accession>
<reference evidence="1 2" key="1">
    <citation type="submission" date="2024-11" db="EMBL/GenBank/DDBJ databases">
        <title>A near-complete genome assembly of Cinchona calisaya.</title>
        <authorList>
            <person name="Lian D.C."/>
            <person name="Zhao X.W."/>
            <person name="Wei L."/>
        </authorList>
    </citation>
    <scope>NUCLEOTIDE SEQUENCE [LARGE SCALE GENOMIC DNA]</scope>
    <source>
        <tissue evidence="1">Nenye</tissue>
    </source>
</reference>
<keyword evidence="2" id="KW-1185">Reference proteome</keyword>
<protein>
    <submittedName>
        <fullName evidence="1">Uncharacterized protein</fullName>
    </submittedName>
</protein>
<comment type="caution">
    <text evidence="1">The sequence shown here is derived from an EMBL/GenBank/DDBJ whole genome shotgun (WGS) entry which is preliminary data.</text>
</comment>
<evidence type="ECO:0000313" key="1">
    <source>
        <dbReference type="EMBL" id="KAL3512959.1"/>
    </source>
</evidence>
<name>A0ABD2Z1F3_9GENT</name>
<evidence type="ECO:0000313" key="2">
    <source>
        <dbReference type="Proteomes" id="UP001630127"/>
    </source>
</evidence>
<gene>
    <name evidence="1" type="ORF">ACH5RR_025676</name>
</gene>
<dbReference type="Proteomes" id="UP001630127">
    <property type="component" value="Unassembled WGS sequence"/>
</dbReference>
<dbReference type="PANTHER" id="PTHR31343:SF29">
    <property type="entry name" value="DUF789 DOMAIN-CONTAINING PROTEIN"/>
    <property type="match status" value="1"/>
</dbReference>
<dbReference type="PANTHER" id="PTHR31343">
    <property type="entry name" value="T15D22.8"/>
    <property type="match status" value="1"/>
</dbReference>